<dbReference type="Pfam" id="PF13953">
    <property type="entry name" value="PapC_C"/>
    <property type="match status" value="1"/>
</dbReference>
<evidence type="ECO:0000256" key="2">
    <source>
        <dbReference type="ARBA" id="ARBA00008064"/>
    </source>
</evidence>
<dbReference type="EMBL" id="JBBKZS010000006">
    <property type="protein sequence ID" value="MEJ8856038.1"/>
    <property type="molecule type" value="Genomic_DNA"/>
</dbReference>
<accession>A0ABU8X8B5</accession>
<evidence type="ECO:0000256" key="5">
    <source>
        <dbReference type="ARBA" id="ARBA00022692"/>
    </source>
</evidence>
<evidence type="ECO:0000256" key="1">
    <source>
        <dbReference type="ARBA" id="ARBA00004571"/>
    </source>
</evidence>
<dbReference type="Pfam" id="PF13954">
    <property type="entry name" value="PapC_N"/>
    <property type="match status" value="1"/>
</dbReference>
<proteinExistence type="inferred from homology"/>
<dbReference type="Gene3D" id="2.60.40.2070">
    <property type="match status" value="1"/>
</dbReference>
<keyword evidence="3 9" id="KW-0813">Transport</keyword>
<dbReference type="Gene3D" id="2.60.40.3110">
    <property type="match status" value="1"/>
</dbReference>
<evidence type="ECO:0000256" key="8">
    <source>
        <dbReference type="ARBA" id="ARBA00023237"/>
    </source>
</evidence>
<dbReference type="PANTHER" id="PTHR30451">
    <property type="entry name" value="OUTER MEMBRANE USHER PROTEIN"/>
    <property type="match status" value="1"/>
</dbReference>
<comment type="subcellular location">
    <subcellularLocation>
        <location evidence="1 9">Cell outer membrane</location>
        <topology evidence="1 9">Multi-pass membrane protein</topology>
    </subcellularLocation>
</comment>
<organism evidence="13 14">
    <name type="scientific">Variovorax robiniae</name>
    <dbReference type="NCBI Taxonomy" id="1836199"/>
    <lineage>
        <taxon>Bacteria</taxon>
        <taxon>Pseudomonadati</taxon>
        <taxon>Pseudomonadota</taxon>
        <taxon>Betaproteobacteria</taxon>
        <taxon>Burkholderiales</taxon>
        <taxon>Comamonadaceae</taxon>
        <taxon>Variovorax</taxon>
    </lineage>
</organism>
<dbReference type="InterPro" id="IPR043142">
    <property type="entry name" value="PapC-like_C_sf"/>
</dbReference>
<dbReference type="Pfam" id="PF00577">
    <property type="entry name" value="Usher"/>
    <property type="match status" value="1"/>
</dbReference>
<dbReference type="InterPro" id="IPR000015">
    <property type="entry name" value="Fimb_usher"/>
</dbReference>
<evidence type="ECO:0000256" key="9">
    <source>
        <dbReference type="RuleBase" id="RU003884"/>
    </source>
</evidence>
<dbReference type="SUPFAM" id="SSF141729">
    <property type="entry name" value="FimD N-terminal domain-like"/>
    <property type="match status" value="1"/>
</dbReference>
<dbReference type="Proteomes" id="UP001367030">
    <property type="component" value="Unassembled WGS sequence"/>
</dbReference>
<keyword evidence="9" id="KW-1029">Fimbrium biogenesis</keyword>
<evidence type="ECO:0000256" key="10">
    <source>
        <dbReference type="SAM" id="MobiDB-lite"/>
    </source>
</evidence>
<evidence type="ECO:0000256" key="7">
    <source>
        <dbReference type="ARBA" id="ARBA00023136"/>
    </source>
</evidence>
<comment type="caution">
    <text evidence="13">The sequence shown here is derived from an EMBL/GenBank/DDBJ whole genome shotgun (WGS) entry which is preliminary data.</text>
</comment>
<protein>
    <submittedName>
        <fullName evidence="13">Fimbria/pilus outer membrane usher protein</fullName>
    </submittedName>
</protein>
<dbReference type="InterPro" id="IPR025885">
    <property type="entry name" value="PapC_N"/>
</dbReference>
<keyword evidence="14" id="KW-1185">Reference proteome</keyword>
<evidence type="ECO:0000259" key="12">
    <source>
        <dbReference type="Pfam" id="PF13954"/>
    </source>
</evidence>
<keyword evidence="8 9" id="KW-0998">Cell outer membrane</keyword>
<reference evidence="13 14" key="1">
    <citation type="submission" date="2024-03" db="EMBL/GenBank/DDBJ databases">
        <title>Novel species of the genus Variovorax.</title>
        <authorList>
            <person name="Liu Q."/>
            <person name="Xin Y.-H."/>
        </authorList>
    </citation>
    <scope>NUCLEOTIDE SEQUENCE [LARGE SCALE GENOMIC DNA]</scope>
    <source>
        <strain evidence="13 14">KACC 18901</strain>
    </source>
</reference>
<dbReference type="PANTHER" id="PTHR30451:SF20">
    <property type="entry name" value="FIMBRIAE USHER"/>
    <property type="match status" value="1"/>
</dbReference>
<evidence type="ECO:0000313" key="13">
    <source>
        <dbReference type="EMBL" id="MEJ8856038.1"/>
    </source>
</evidence>
<feature type="region of interest" description="Disordered" evidence="10">
    <location>
        <begin position="111"/>
        <end position="135"/>
    </location>
</feature>
<evidence type="ECO:0000256" key="3">
    <source>
        <dbReference type="ARBA" id="ARBA00022448"/>
    </source>
</evidence>
<evidence type="ECO:0000256" key="4">
    <source>
        <dbReference type="ARBA" id="ARBA00022452"/>
    </source>
</evidence>
<dbReference type="InterPro" id="IPR025949">
    <property type="entry name" value="PapC-like_C"/>
</dbReference>
<comment type="similarity">
    <text evidence="2 9">Belongs to the fimbrial export usher family.</text>
</comment>
<dbReference type="Gene3D" id="2.60.40.2610">
    <property type="entry name" value="Outer membrane usher protein FimD, plug domain"/>
    <property type="match status" value="1"/>
</dbReference>
<name>A0ABU8X8B5_9BURK</name>
<evidence type="ECO:0000259" key="11">
    <source>
        <dbReference type="Pfam" id="PF13953"/>
    </source>
</evidence>
<feature type="domain" description="PapC N-terminal" evidence="12">
    <location>
        <begin position="30"/>
        <end position="199"/>
    </location>
</feature>
<keyword evidence="4" id="KW-1134">Transmembrane beta strand</keyword>
<dbReference type="InterPro" id="IPR042186">
    <property type="entry name" value="FimD_plug_dom"/>
</dbReference>
<dbReference type="Gene3D" id="3.10.20.410">
    <property type="match status" value="1"/>
</dbReference>
<gene>
    <name evidence="13" type="ORF">WKW79_15770</name>
</gene>
<sequence>MTQASPAAAVSAPSSAKPAAGAAATDDLAEFNSAFVSAGVDTARFAEGNPLDPGVYSVDVYLNDRMLQRADMQVVLSDTGRKQIVLPASVLRAANVKEEFIAAATGTTPVGVADTNASTDESPSADADTSAKGAPQVANDTLVRIEGLGEAAKATFDANEYRLNLSLPQIMLLNQPRGYVDPSLWDAGSSGLLVNYVANGYHSSARGITNDSAYLGLRAGFNLGLWQYRNNSSLSWGTRQGVTFQSNANYIQRALPSIGSVVRMGDSYSSPRFSTSMPMRGVVLTSDERMLPDSQRGFAPVVRGVARSNARVTVRQHDAILYETTVSAGPFEITDLYPTGYGGDLKVTVLEADGSQQAFTVPYAAIPDLLRPGHAKHEVAIGKVKDSALKDAPYFAEAVYQRGLTNSVTGTAGVQVGSNRYASAMGGVAFNTPIGAFGSDLTLSHAALGDEDRNGWSLRTSYSKYLASTGTNLGLAVYRYSSGGFASLRDAAYLQQARDDVAAMPLEFDSTINQRQSFQLYASQPIGSGSLYASGSVNDYWGDAQRTSTFQVGYSNSIGSANYSVNLARTYDPIRGQASNGINFTLSIPLGKDAGAPQMSASLGHTADGHSTAQTQVSGAMLDNRSLSYSAYAAAGRDNASNNASVGGSLAKTTGVGTLQGTASAARGFKQASAGMSGSLLVHGGGVTFGQSTGDTVGLIEAKGAKGATVTGRTNVTVDGNGYAIVPSLSSYRENEIGLDPKGTSDDVELLETTRRVAPYDGAVVKLPFETSTGKPTLLVLESGDSRVPLGATARDAKGRELGVVGGEGRLLLRDLADSGTVRVSWGTDKEERQCSIDLARLGKPTKDSTQTGGIEVHELPCEPTTGLLVTEPARKGTEANAAHKG</sequence>
<dbReference type="InterPro" id="IPR018030">
    <property type="entry name" value="Fimbrial_membr_usher_CS"/>
</dbReference>
<dbReference type="PROSITE" id="PS01151">
    <property type="entry name" value="FIMBRIAL_USHER"/>
    <property type="match status" value="1"/>
</dbReference>
<keyword evidence="6" id="KW-0732">Signal</keyword>
<keyword evidence="5 9" id="KW-0812">Transmembrane</keyword>
<dbReference type="InterPro" id="IPR037224">
    <property type="entry name" value="PapC_N_sf"/>
</dbReference>
<feature type="domain" description="PapC-like C-terminal" evidence="11">
    <location>
        <begin position="784"/>
        <end position="839"/>
    </location>
</feature>
<evidence type="ECO:0000313" key="14">
    <source>
        <dbReference type="Proteomes" id="UP001367030"/>
    </source>
</evidence>
<evidence type="ECO:0000256" key="6">
    <source>
        <dbReference type="ARBA" id="ARBA00022729"/>
    </source>
</evidence>
<dbReference type="RefSeq" id="WP_340336118.1">
    <property type="nucleotide sequence ID" value="NZ_JBBKZS010000006.1"/>
</dbReference>
<keyword evidence="7 9" id="KW-0472">Membrane</keyword>